<name>A0A919P3Q3_9CELL</name>
<dbReference type="Pfam" id="PF13191">
    <property type="entry name" value="AAA_16"/>
    <property type="match status" value="1"/>
</dbReference>
<evidence type="ECO:0000259" key="4">
    <source>
        <dbReference type="PROSITE" id="PS50043"/>
    </source>
</evidence>
<organism evidence="5 6">
    <name type="scientific">Cellulomonas chitinilytica</name>
    <dbReference type="NCBI Taxonomy" id="398759"/>
    <lineage>
        <taxon>Bacteria</taxon>
        <taxon>Bacillati</taxon>
        <taxon>Actinomycetota</taxon>
        <taxon>Actinomycetes</taxon>
        <taxon>Micrococcales</taxon>
        <taxon>Cellulomonadaceae</taxon>
        <taxon>Cellulomonas</taxon>
    </lineage>
</organism>
<dbReference type="AlphaFoldDB" id="A0A919P3Q3"/>
<dbReference type="PRINTS" id="PR00038">
    <property type="entry name" value="HTHLUXR"/>
</dbReference>
<dbReference type="GO" id="GO:0005524">
    <property type="term" value="F:ATP binding"/>
    <property type="evidence" value="ECO:0007669"/>
    <property type="project" value="UniProtKB-KW"/>
</dbReference>
<proteinExistence type="predicted"/>
<feature type="compositionally biased region" description="Low complexity" evidence="3">
    <location>
        <begin position="31"/>
        <end position="52"/>
    </location>
</feature>
<protein>
    <recommendedName>
        <fullName evidence="4">HTH luxR-type domain-containing protein</fullName>
    </recommendedName>
</protein>
<dbReference type="GO" id="GO:0003677">
    <property type="term" value="F:DNA binding"/>
    <property type="evidence" value="ECO:0007669"/>
    <property type="project" value="InterPro"/>
</dbReference>
<dbReference type="PROSITE" id="PS50043">
    <property type="entry name" value="HTH_LUXR_2"/>
    <property type="match status" value="1"/>
</dbReference>
<dbReference type="InterPro" id="IPR027417">
    <property type="entry name" value="P-loop_NTPase"/>
</dbReference>
<dbReference type="InterPro" id="IPR041664">
    <property type="entry name" value="AAA_16"/>
</dbReference>
<sequence length="956" mass="101046">MRTSLGRRPDSPRAGVSPTRPRRSSEGMTVTTATRPPRQPPQAATRTTTPPRGEIVGRDAELARVEELVRTLDTGARSLVLVGEAGIGKTTLWTHAVARCRDAGARVLVTRPAEEDRHSAGQGLRDLLDGHRLPDDVPRTHLLADDLPALDRSRATLDALRALAGHGPVVVAVDDLPWLDDVTWRALRFALRRLTDARVSLLATARTWAPDTLTTAVPDVGPGVDLLAVGALSPVDLRRLVVAALPGTSAPCALRAGELAHGNPFFALELARTARDPSARAPRDGAPLAALAARVHGLPPDTLHLARLLAVAGPAPVPFLAAVGHLADVERAVRPGLDSDTFTLGPDFVLRFTHPLIATAVLAATNTLDARELRRALADAVTDPDTRAVHLARAVATPDVAVADELEAAAARVARRGAPQLAADLLADAARVTPPGDVEPRVRRTLARMMQCATAGDLPAALRLADGLLDELGPGPLRAQVVTGRVVLEFTDAEAFLRTSLDDVPADGLPDHELLRGRLLGLLGWLLGIHLGRPADGLRHASDALAIGRAHRDTVLVAQAAAAVGTTSLLLGRRADDLVEEAVRLGPEVVQSQLALWPRVLQGRHQLWDGRLPAARTNLEVMYRSAVANGAEFQRSYRLADLAHVALAQGDLDLAAQHAVDGLEAADDCGDERAVAWLAYPAGLVAALRGDEAGATWGAARLEHWAARVGERPRSAMAGHVRGTLAASRQDWGAALDHLLGALALLDHLGFAHPGVVPVLPHAVAAATHAGATGTVEHLADRLRHQAEHLGAPWADAQALAARGQLLLLRDDADAHPTLAGARQAMDALGYHLDAARTAVFEVAAALRAGRRLAVRQVAEDAHATFAAQRVRGWETVALDLLARVRGGPDDELTATEQEVAGLVSAGLRNREVAGRLFVSESTVEAHLTRVYRKLGVRNRAELVGRLGPPAAGTRS</sequence>
<accession>A0A919P3Q3</accession>
<dbReference type="InterPro" id="IPR036388">
    <property type="entry name" value="WH-like_DNA-bd_sf"/>
</dbReference>
<dbReference type="PANTHER" id="PTHR16305">
    <property type="entry name" value="TESTICULAR SOLUBLE ADENYLYL CYCLASE"/>
    <property type="match status" value="1"/>
</dbReference>
<dbReference type="GO" id="GO:0005737">
    <property type="term" value="C:cytoplasm"/>
    <property type="evidence" value="ECO:0007669"/>
    <property type="project" value="TreeGrafter"/>
</dbReference>
<gene>
    <name evidence="5" type="ORF">Cch01nite_17850</name>
</gene>
<dbReference type="GO" id="GO:0004016">
    <property type="term" value="F:adenylate cyclase activity"/>
    <property type="evidence" value="ECO:0007669"/>
    <property type="project" value="TreeGrafter"/>
</dbReference>
<evidence type="ECO:0000313" key="6">
    <source>
        <dbReference type="Proteomes" id="UP000632740"/>
    </source>
</evidence>
<dbReference type="InterPro" id="IPR000792">
    <property type="entry name" value="Tscrpt_reg_LuxR_C"/>
</dbReference>
<dbReference type="GO" id="GO:0006355">
    <property type="term" value="P:regulation of DNA-templated transcription"/>
    <property type="evidence" value="ECO:0007669"/>
    <property type="project" value="InterPro"/>
</dbReference>
<dbReference type="SUPFAM" id="SSF46894">
    <property type="entry name" value="C-terminal effector domain of the bipartite response regulators"/>
    <property type="match status" value="1"/>
</dbReference>
<feature type="domain" description="HTH luxR-type" evidence="4">
    <location>
        <begin position="886"/>
        <end position="951"/>
    </location>
</feature>
<dbReference type="Gene3D" id="1.10.10.10">
    <property type="entry name" value="Winged helix-like DNA-binding domain superfamily/Winged helix DNA-binding domain"/>
    <property type="match status" value="1"/>
</dbReference>
<dbReference type="EMBL" id="BONK01000005">
    <property type="protein sequence ID" value="GIG21061.1"/>
    <property type="molecule type" value="Genomic_DNA"/>
</dbReference>
<dbReference type="InterPro" id="IPR016032">
    <property type="entry name" value="Sig_transdc_resp-reg_C-effctor"/>
</dbReference>
<keyword evidence="6" id="KW-1185">Reference proteome</keyword>
<dbReference type="SUPFAM" id="SSF52540">
    <property type="entry name" value="P-loop containing nucleoside triphosphate hydrolases"/>
    <property type="match status" value="1"/>
</dbReference>
<feature type="region of interest" description="Disordered" evidence="3">
    <location>
        <begin position="1"/>
        <end position="57"/>
    </location>
</feature>
<dbReference type="Proteomes" id="UP000632740">
    <property type="component" value="Unassembled WGS sequence"/>
</dbReference>
<keyword evidence="1" id="KW-0547">Nucleotide-binding</keyword>
<dbReference type="PROSITE" id="PS00622">
    <property type="entry name" value="HTH_LUXR_1"/>
    <property type="match status" value="1"/>
</dbReference>
<dbReference type="Pfam" id="PF00196">
    <property type="entry name" value="GerE"/>
    <property type="match status" value="1"/>
</dbReference>
<dbReference type="CDD" id="cd06170">
    <property type="entry name" value="LuxR_C_like"/>
    <property type="match status" value="1"/>
</dbReference>
<evidence type="ECO:0000256" key="2">
    <source>
        <dbReference type="ARBA" id="ARBA00022840"/>
    </source>
</evidence>
<dbReference type="InterPro" id="IPR011990">
    <property type="entry name" value="TPR-like_helical_dom_sf"/>
</dbReference>
<evidence type="ECO:0000313" key="5">
    <source>
        <dbReference type="EMBL" id="GIG21061.1"/>
    </source>
</evidence>
<evidence type="ECO:0000256" key="1">
    <source>
        <dbReference type="ARBA" id="ARBA00022741"/>
    </source>
</evidence>
<reference evidence="5" key="1">
    <citation type="submission" date="2021-01" db="EMBL/GenBank/DDBJ databases">
        <title>Whole genome shotgun sequence of Cellulomonas chitinilytica NBRC 110799.</title>
        <authorList>
            <person name="Komaki H."/>
            <person name="Tamura T."/>
        </authorList>
    </citation>
    <scope>NUCLEOTIDE SEQUENCE</scope>
    <source>
        <strain evidence="5">NBRC 110799</strain>
    </source>
</reference>
<dbReference type="Gene3D" id="1.25.40.10">
    <property type="entry name" value="Tetratricopeptide repeat domain"/>
    <property type="match status" value="1"/>
</dbReference>
<dbReference type="SMART" id="SM00421">
    <property type="entry name" value="HTH_LUXR"/>
    <property type="match status" value="1"/>
</dbReference>
<evidence type="ECO:0000256" key="3">
    <source>
        <dbReference type="SAM" id="MobiDB-lite"/>
    </source>
</evidence>
<keyword evidence="2" id="KW-0067">ATP-binding</keyword>
<comment type="caution">
    <text evidence="5">The sequence shown here is derived from an EMBL/GenBank/DDBJ whole genome shotgun (WGS) entry which is preliminary data.</text>
</comment>
<dbReference type="Gene3D" id="3.40.50.300">
    <property type="entry name" value="P-loop containing nucleotide triphosphate hydrolases"/>
    <property type="match status" value="1"/>
</dbReference>
<dbReference type="PANTHER" id="PTHR16305:SF35">
    <property type="entry name" value="TRANSCRIPTIONAL ACTIVATOR DOMAIN"/>
    <property type="match status" value="1"/>
</dbReference>